<dbReference type="NCBIfam" id="TIGR00251">
    <property type="entry name" value="DUF167 family protein"/>
    <property type="match status" value="1"/>
</dbReference>
<dbReference type="EMBL" id="JACHOO010000004">
    <property type="protein sequence ID" value="MBB5753107.1"/>
    <property type="molecule type" value="Genomic_DNA"/>
</dbReference>
<name>A0A7W9FLY2_9HYPH</name>
<keyword evidence="4" id="KW-1185">Reference proteome</keyword>
<dbReference type="InterPro" id="IPR036591">
    <property type="entry name" value="YggU-like_sf"/>
</dbReference>
<evidence type="ECO:0000256" key="1">
    <source>
        <dbReference type="ARBA" id="ARBA00010364"/>
    </source>
</evidence>
<dbReference type="InterPro" id="IPR003746">
    <property type="entry name" value="DUF167"/>
</dbReference>
<organism evidence="3 4">
    <name type="scientific">Prosthecomicrobium pneumaticum</name>
    <dbReference type="NCBI Taxonomy" id="81895"/>
    <lineage>
        <taxon>Bacteria</taxon>
        <taxon>Pseudomonadati</taxon>
        <taxon>Pseudomonadota</taxon>
        <taxon>Alphaproteobacteria</taxon>
        <taxon>Hyphomicrobiales</taxon>
        <taxon>Kaistiaceae</taxon>
        <taxon>Prosthecomicrobium</taxon>
    </lineage>
</organism>
<protein>
    <recommendedName>
        <fullName evidence="2">UPF0235 protein GGQ63_002173</fullName>
    </recommendedName>
</protein>
<accession>A0A7W9FLY2</accession>
<dbReference type="RefSeq" id="WP_183855610.1">
    <property type="nucleotide sequence ID" value="NZ_JACHOO010000004.1"/>
</dbReference>
<gene>
    <name evidence="3" type="ORF">GGQ63_002173</name>
</gene>
<dbReference type="SMART" id="SM01152">
    <property type="entry name" value="DUF167"/>
    <property type="match status" value="1"/>
</dbReference>
<dbReference type="AlphaFoldDB" id="A0A7W9FLY2"/>
<reference evidence="3 4" key="1">
    <citation type="submission" date="2020-08" db="EMBL/GenBank/DDBJ databases">
        <title>Genomic Encyclopedia of Type Strains, Phase IV (KMG-IV): sequencing the most valuable type-strain genomes for metagenomic binning, comparative biology and taxonomic classification.</title>
        <authorList>
            <person name="Goeker M."/>
        </authorList>
    </citation>
    <scope>NUCLEOTIDE SEQUENCE [LARGE SCALE GENOMIC DNA]</scope>
    <source>
        <strain evidence="3 4">DSM 16268</strain>
    </source>
</reference>
<dbReference type="Proteomes" id="UP000523821">
    <property type="component" value="Unassembled WGS sequence"/>
</dbReference>
<dbReference type="SUPFAM" id="SSF69786">
    <property type="entry name" value="YggU-like"/>
    <property type="match status" value="1"/>
</dbReference>
<evidence type="ECO:0000313" key="4">
    <source>
        <dbReference type="Proteomes" id="UP000523821"/>
    </source>
</evidence>
<sequence>MTGLPWRVDATGLTVAVRLTPKGGRDAVDGVQTLSDGRPVLAARVRAAPDKGAANAALLALLAETAGVARGAVSLVSGATARQKQVHIEGDAARLAAALTRATGG</sequence>
<dbReference type="HAMAP" id="MF_00634">
    <property type="entry name" value="UPF0235"/>
    <property type="match status" value="1"/>
</dbReference>
<proteinExistence type="inferred from homology"/>
<evidence type="ECO:0000256" key="2">
    <source>
        <dbReference type="HAMAP-Rule" id="MF_00634"/>
    </source>
</evidence>
<comment type="similarity">
    <text evidence="1 2">Belongs to the UPF0235 family.</text>
</comment>
<evidence type="ECO:0000313" key="3">
    <source>
        <dbReference type="EMBL" id="MBB5753107.1"/>
    </source>
</evidence>
<dbReference type="Pfam" id="PF02594">
    <property type="entry name" value="DUF167"/>
    <property type="match status" value="1"/>
</dbReference>
<dbReference type="NCBIfam" id="NF002348">
    <property type="entry name" value="PRK01310.1"/>
    <property type="match status" value="1"/>
</dbReference>
<dbReference type="Gene3D" id="3.30.1200.10">
    <property type="entry name" value="YggU-like"/>
    <property type="match status" value="1"/>
</dbReference>
<comment type="caution">
    <text evidence="3">The sequence shown here is derived from an EMBL/GenBank/DDBJ whole genome shotgun (WGS) entry which is preliminary data.</text>
</comment>